<feature type="region of interest" description="Disordered" evidence="1">
    <location>
        <begin position="222"/>
        <end position="253"/>
    </location>
</feature>
<feature type="domain" description="VQ" evidence="2">
    <location>
        <begin position="55"/>
        <end position="81"/>
    </location>
</feature>
<evidence type="ECO:0000259" key="2">
    <source>
        <dbReference type="Pfam" id="PF05678"/>
    </source>
</evidence>
<feature type="region of interest" description="Disordered" evidence="1">
    <location>
        <begin position="1"/>
        <end position="58"/>
    </location>
</feature>
<dbReference type="InterPro" id="IPR008889">
    <property type="entry name" value="VQ"/>
</dbReference>
<dbReference type="Gramene" id="ERM94166">
    <property type="protein sequence ID" value="ERM94166"/>
    <property type="gene ID" value="AMTR_s00010p00175790"/>
</dbReference>
<dbReference type="PANTHER" id="PTHR33179:SF4">
    <property type="entry name" value="VQ MOTIF-CONTAINING PROTEIN"/>
    <property type="match status" value="1"/>
</dbReference>
<dbReference type="InterPro" id="IPR039609">
    <property type="entry name" value="VQ_15/22"/>
</dbReference>
<protein>
    <recommendedName>
        <fullName evidence="2">VQ domain-containing protein</fullName>
    </recommendedName>
</protein>
<dbReference type="Pfam" id="PF05678">
    <property type="entry name" value="VQ"/>
    <property type="match status" value="1"/>
</dbReference>
<gene>
    <name evidence="3" type="ORF">AMTR_s00010p00175790</name>
</gene>
<sequence length="326" mass="33883">MNPRSNPLNPTPLPYLDDMAATHQGGGAMAQTSGFTATQIPVKSGGKKRSRASRRAPTTVLTTDTTNFRAMVQEFTGIPNPPFSSSPFQRASTRFDFIGGGGGSRSEPAPPFLLRPFPQKPSPPLSSSNSISGSSSLNIVSSNADIVMPNYLAASSSSQNVPVPQLPIQMQGPPSFVNFHPVLSHNAKFMSPMAPMPGFLAGKGQIPADSRLKSGVLEGFGSDSGQIGGASGHGHGQTGGPRPDFVSGGGGSRGGDLGYGGDEEEEGFMRSSSSSVAANNYFGNQRNSSCKLNYSVSSSSDFHVEKGSENVGRGEGMVDSWICSSD</sequence>
<dbReference type="PANTHER" id="PTHR33179">
    <property type="entry name" value="VQ MOTIF-CONTAINING PROTEIN"/>
    <property type="match status" value="1"/>
</dbReference>
<feature type="compositionally biased region" description="Basic residues" evidence="1">
    <location>
        <begin position="45"/>
        <end position="54"/>
    </location>
</feature>
<reference evidence="4" key="1">
    <citation type="journal article" date="2013" name="Science">
        <title>The Amborella genome and the evolution of flowering plants.</title>
        <authorList>
            <consortium name="Amborella Genome Project"/>
        </authorList>
    </citation>
    <scope>NUCLEOTIDE SEQUENCE [LARGE SCALE GENOMIC DNA]</scope>
</reference>
<name>W1NFD0_AMBTC</name>
<dbReference type="Proteomes" id="UP000017836">
    <property type="component" value="Unassembled WGS sequence"/>
</dbReference>
<dbReference type="OMA" id="GFQEHDQ"/>
<dbReference type="HOGENOM" id="CLU_853504_0_0_1"/>
<feature type="region of interest" description="Disordered" evidence="1">
    <location>
        <begin position="303"/>
        <end position="326"/>
    </location>
</feature>
<evidence type="ECO:0000256" key="1">
    <source>
        <dbReference type="SAM" id="MobiDB-lite"/>
    </source>
</evidence>
<dbReference type="AlphaFoldDB" id="W1NFD0"/>
<evidence type="ECO:0000313" key="4">
    <source>
        <dbReference type="Proteomes" id="UP000017836"/>
    </source>
</evidence>
<feature type="compositionally biased region" description="Pro residues" evidence="1">
    <location>
        <begin position="108"/>
        <end position="124"/>
    </location>
</feature>
<accession>W1NFD0</accession>
<dbReference type="EMBL" id="KI397513">
    <property type="protein sequence ID" value="ERM94166.1"/>
    <property type="molecule type" value="Genomic_DNA"/>
</dbReference>
<feature type="compositionally biased region" description="Gly residues" evidence="1">
    <location>
        <begin position="226"/>
        <end position="239"/>
    </location>
</feature>
<proteinExistence type="predicted"/>
<feature type="compositionally biased region" description="Polar residues" evidence="1">
    <location>
        <begin position="30"/>
        <end position="41"/>
    </location>
</feature>
<keyword evidence="4" id="KW-1185">Reference proteome</keyword>
<feature type="region of interest" description="Disordered" evidence="1">
    <location>
        <begin position="99"/>
        <end position="133"/>
    </location>
</feature>
<dbReference type="eggNOG" id="ENOG502QUSJ">
    <property type="taxonomic scope" value="Eukaryota"/>
</dbReference>
<organism evidence="3 4">
    <name type="scientific">Amborella trichopoda</name>
    <dbReference type="NCBI Taxonomy" id="13333"/>
    <lineage>
        <taxon>Eukaryota</taxon>
        <taxon>Viridiplantae</taxon>
        <taxon>Streptophyta</taxon>
        <taxon>Embryophyta</taxon>
        <taxon>Tracheophyta</taxon>
        <taxon>Spermatophyta</taxon>
        <taxon>Magnoliopsida</taxon>
        <taxon>Amborellales</taxon>
        <taxon>Amborellaceae</taxon>
        <taxon>Amborella</taxon>
    </lineage>
</organism>
<evidence type="ECO:0000313" key="3">
    <source>
        <dbReference type="EMBL" id="ERM94166.1"/>
    </source>
</evidence>